<name>A0ABW2LUY9_9FLAO</name>
<dbReference type="EMBL" id="JBHTCR010000002">
    <property type="protein sequence ID" value="MFC7346002.1"/>
    <property type="molecule type" value="Genomic_DNA"/>
</dbReference>
<comment type="caution">
    <text evidence="1">The sequence shown here is derived from an EMBL/GenBank/DDBJ whole genome shotgun (WGS) entry which is preliminary data.</text>
</comment>
<proteinExistence type="predicted"/>
<sequence length="148" mass="17425">MKNVLLQLNQNEINLIKEVATEWFNMKNVSCDWIHNWEAAVKIYYRMDGWSDDKFIKIEDCLLDEFKDCIQDYVSQGFKNDIGFKKFSVGKFLFIKIMEALEDDFPIDLLIPLTYEGVEKVKIIVDPRNHPMTELAKHGVFIKNSNKN</sequence>
<organism evidence="1 2">
    <name type="scientific">Chryseobacterium zhengzhouense</name>
    <dbReference type="NCBI Taxonomy" id="1636086"/>
    <lineage>
        <taxon>Bacteria</taxon>
        <taxon>Pseudomonadati</taxon>
        <taxon>Bacteroidota</taxon>
        <taxon>Flavobacteriia</taxon>
        <taxon>Flavobacteriales</taxon>
        <taxon>Weeksellaceae</taxon>
        <taxon>Chryseobacterium group</taxon>
        <taxon>Chryseobacterium</taxon>
    </lineage>
</organism>
<accession>A0ABW2LUY9</accession>
<evidence type="ECO:0000313" key="2">
    <source>
        <dbReference type="Proteomes" id="UP001596550"/>
    </source>
</evidence>
<evidence type="ECO:0000313" key="1">
    <source>
        <dbReference type="EMBL" id="MFC7346002.1"/>
    </source>
</evidence>
<keyword evidence="2" id="KW-1185">Reference proteome</keyword>
<gene>
    <name evidence="1" type="ORF">ACFQO9_04625</name>
</gene>
<dbReference type="Proteomes" id="UP001596550">
    <property type="component" value="Unassembled WGS sequence"/>
</dbReference>
<protein>
    <submittedName>
        <fullName evidence="1">Uncharacterized protein</fullName>
    </submittedName>
</protein>
<dbReference type="RefSeq" id="WP_378174474.1">
    <property type="nucleotide sequence ID" value="NZ_JBHTCR010000002.1"/>
</dbReference>
<reference evidence="2" key="1">
    <citation type="journal article" date="2019" name="Int. J. Syst. Evol. Microbiol.">
        <title>The Global Catalogue of Microorganisms (GCM) 10K type strain sequencing project: providing services to taxonomists for standard genome sequencing and annotation.</title>
        <authorList>
            <consortium name="The Broad Institute Genomics Platform"/>
            <consortium name="The Broad Institute Genome Sequencing Center for Infectious Disease"/>
            <person name="Wu L."/>
            <person name="Ma J."/>
        </authorList>
    </citation>
    <scope>NUCLEOTIDE SEQUENCE [LARGE SCALE GENOMIC DNA]</scope>
    <source>
        <strain evidence="2">CCUG 54781</strain>
    </source>
</reference>